<dbReference type="InterPro" id="IPR008475">
    <property type="entry name" value="PLipase_C_C"/>
</dbReference>
<evidence type="ECO:0000256" key="2">
    <source>
        <dbReference type="ARBA" id="ARBA00012018"/>
    </source>
</evidence>
<dbReference type="InterPro" id="IPR017767">
    <property type="entry name" value="PC-PLC"/>
</dbReference>
<sequence>MAATTRRQFLRTMSACAGALLAPPAPPIRAALTLPATGRTGTIRDVGHVVILMQENRSFDHYFGTLGGVRGFEDPRPLILANGRPVWYQPGASVFTSEYQSRGLPNHAPYVLPFHLDSKATTEFTPGTDHSWSTGHLAWNEGRYDAWVNQKQDPLTMAFLRRADLAYHYALADAFTVCDAYFCSVHADTAPNRLMLFSGTMDTRNRLGPLRTGPGFSERDAGDPYSWTTYPERLESAGIEWKVYQGGTGLPGDATDNYTNNSLEFFQRFQAAHNAPASLVQKGASRHTLLEFQRDVDENRLPAVSWVIAPKIYCEHPNGCPADGAFYINRILEALTSNPAVWGRTVLFINYDENDGFFDHVVPPMPPLTSAQGNAGLVSRKLVDSLGDEFVDLDEYPRHKRPLIPNADPGGRQPIGLGPRVPMIVVSPWTKGGWVCSQVFDHTSVLQFLEARFGVAEPNISAWRRAVCGDLTSAFDFTVNPDTAKGPFGPVARVGSRGAAIAIPDPQAMPGCERTTRPARALPYALAMNGRIADDLFLLDFRNGSRVGVAFYIYDRVRARNAPRRYTMAAGDAFSDFWPLRDSQGRYDLSVYGPNGSLFEFRGSAEGNALPEVQLSLDPGALLATLRVTNGGRVACRLRVANAYDTATAREISVSPGETLTDRWDVSGRSGWYDLSVSSVDFDGFARRYAGHVETGAPSMSDPGPV</sequence>
<evidence type="ECO:0000313" key="9">
    <source>
        <dbReference type="Proteomes" id="UP000597138"/>
    </source>
</evidence>
<dbReference type="Proteomes" id="UP000597138">
    <property type="component" value="Unassembled WGS sequence"/>
</dbReference>
<organism evidence="7 8">
    <name type="scientific">Caballeronia grimmiae</name>
    <dbReference type="NCBI Taxonomy" id="1071679"/>
    <lineage>
        <taxon>Bacteria</taxon>
        <taxon>Pseudomonadati</taxon>
        <taxon>Pseudomonadota</taxon>
        <taxon>Betaproteobacteria</taxon>
        <taxon>Burkholderiales</taxon>
        <taxon>Burkholderiaceae</taxon>
        <taxon>Caballeronia</taxon>
    </lineage>
</organism>
<dbReference type="EMBL" id="JFHE01000075">
    <property type="protein sequence ID" value="KDR25407.1"/>
    <property type="molecule type" value="Genomic_DNA"/>
</dbReference>
<dbReference type="SUPFAM" id="SSF53649">
    <property type="entry name" value="Alkaline phosphatase-like"/>
    <property type="match status" value="1"/>
</dbReference>
<reference evidence="6" key="1">
    <citation type="journal article" date="2014" name="Int. J. Syst. Evol. Microbiol.">
        <title>Complete genome of a new Firmicutes species belonging to the dominant human colonic microbiota ('Ruminococcus bicirculans') reveals two chromosomes and a selective capacity to utilize plant glucans.</title>
        <authorList>
            <consortium name="NISC Comparative Sequencing Program"/>
            <person name="Wegmann U."/>
            <person name="Louis P."/>
            <person name="Goesmann A."/>
            <person name="Henrissat B."/>
            <person name="Duncan S.H."/>
            <person name="Flint H.J."/>
        </authorList>
    </citation>
    <scope>NUCLEOTIDE SEQUENCE</scope>
    <source>
        <strain evidence="6">CGMCC 1.11013</strain>
    </source>
</reference>
<feature type="chain" id="PRO_5001663680" description="phospholipase C" evidence="4">
    <location>
        <begin position="31"/>
        <end position="706"/>
    </location>
</feature>
<dbReference type="PROSITE" id="PS51318">
    <property type="entry name" value="TAT"/>
    <property type="match status" value="1"/>
</dbReference>
<dbReference type="InterPro" id="IPR017850">
    <property type="entry name" value="Alkaline_phosphatase_core_sf"/>
</dbReference>
<comment type="caution">
    <text evidence="7">The sequence shown here is derived from an EMBL/GenBank/DDBJ whole genome shotgun (WGS) entry which is preliminary data.</text>
</comment>
<dbReference type="STRING" id="1071679.BG57_30565"/>
<evidence type="ECO:0000259" key="5">
    <source>
        <dbReference type="Pfam" id="PF05506"/>
    </source>
</evidence>
<dbReference type="Gene3D" id="3.40.720.10">
    <property type="entry name" value="Alkaline Phosphatase, subunit A"/>
    <property type="match status" value="2"/>
</dbReference>
<dbReference type="InterPro" id="IPR007312">
    <property type="entry name" value="Phosphoesterase"/>
</dbReference>
<reference evidence="6" key="4">
    <citation type="submission" date="2024-05" db="EMBL/GenBank/DDBJ databases">
        <authorList>
            <person name="Sun Q."/>
            <person name="Zhou Y."/>
        </authorList>
    </citation>
    <scope>NUCLEOTIDE SEQUENCE</scope>
    <source>
        <strain evidence="6">CGMCC 1.11013</strain>
    </source>
</reference>
<evidence type="ECO:0000256" key="1">
    <source>
        <dbReference type="ARBA" id="ARBA00009717"/>
    </source>
</evidence>
<feature type="domain" description="Bacterial phospholipase C C-terminal" evidence="5">
    <location>
        <begin position="611"/>
        <end position="692"/>
    </location>
</feature>
<dbReference type="OrthoDB" id="980947at2"/>
<evidence type="ECO:0000313" key="7">
    <source>
        <dbReference type="EMBL" id="KDR25407.1"/>
    </source>
</evidence>
<evidence type="ECO:0000313" key="6">
    <source>
        <dbReference type="EMBL" id="GGD80267.1"/>
    </source>
</evidence>
<feature type="signal peptide" evidence="4">
    <location>
        <begin position="1"/>
        <end position="30"/>
    </location>
</feature>
<keyword evidence="9" id="KW-1185">Reference proteome</keyword>
<name>A0A069NBB3_9BURK</name>
<dbReference type="EC" id="3.1.4.3" evidence="2"/>
<accession>A0A069NBB3</accession>
<keyword evidence="4" id="KW-0732">Signal</keyword>
<dbReference type="PANTHER" id="PTHR31956:SF1">
    <property type="entry name" value="NON-SPECIFIC PHOSPHOLIPASE C1"/>
    <property type="match status" value="1"/>
</dbReference>
<evidence type="ECO:0000256" key="4">
    <source>
        <dbReference type="SAM" id="SignalP"/>
    </source>
</evidence>
<proteinExistence type="inferred from homology"/>
<dbReference type="NCBIfam" id="TIGR03396">
    <property type="entry name" value="PC_PLC"/>
    <property type="match status" value="1"/>
</dbReference>
<dbReference type="CDD" id="cd16014">
    <property type="entry name" value="PLC"/>
    <property type="match status" value="1"/>
</dbReference>
<dbReference type="EMBL" id="BMEG01000006">
    <property type="protein sequence ID" value="GGD80267.1"/>
    <property type="molecule type" value="Genomic_DNA"/>
</dbReference>
<dbReference type="Pfam" id="PF05506">
    <property type="entry name" value="PLipase_C_C"/>
    <property type="match status" value="2"/>
</dbReference>
<gene>
    <name evidence="7" type="ORF">BG57_30565</name>
    <name evidence="6" type="ORF">GCM10010985_38480</name>
</gene>
<feature type="domain" description="Bacterial phospholipase C C-terminal" evidence="5">
    <location>
        <begin position="518"/>
        <end position="603"/>
    </location>
</feature>
<evidence type="ECO:0000313" key="8">
    <source>
        <dbReference type="Proteomes" id="UP000027439"/>
    </source>
</evidence>
<dbReference type="RefSeq" id="WP_035970781.1">
    <property type="nucleotide sequence ID" value="NZ_BMEG01000006.1"/>
</dbReference>
<protein>
    <recommendedName>
        <fullName evidence="2">phospholipase C</fullName>
        <ecNumber evidence="2">3.1.4.3</ecNumber>
    </recommendedName>
</protein>
<dbReference type="Pfam" id="PF04185">
    <property type="entry name" value="Phosphoesterase"/>
    <property type="match status" value="1"/>
</dbReference>
<reference evidence="9" key="3">
    <citation type="journal article" date="2019" name="Int. J. Syst. Evol. Microbiol.">
        <title>The Global Catalogue of Microorganisms (GCM) 10K type strain sequencing project: providing services to taxonomists for standard genome sequencing and annotation.</title>
        <authorList>
            <consortium name="The Broad Institute Genomics Platform"/>
            <consortium name="The Broad Institute Genome Sequencing Center for Infectious Disease"/>
            <person name="Wu L."/>
            <person name="Ma J."/>
        </authorList>
    </citation>
    <scope>NUCLEOTIDE SEQUENCE [LARGE SCALE GENOMIC DNA]</scope>
    <source>
        <strain evidence="9">CGMCC 1.11013</strain>
    </source>
</reference>
<dbReference type="GO" id="GO:0016042">
    <property type="term" value="P:lipid catabolic process"/>
    <property type="evidence" value="ECO:0007669"/>
    <property type="project" value="InterPro"/>
</dbReference>
<reference evidence="7 8" key="2">
    <citation type="submission" date="2014-03" db="EMBL/GenBank/DDBJ databases">
        <title>Draft Genome Sequences of Four Burkholderia Strains.</title>
        <authorList>
            <person name="Liu X.Y."/>
            <person name="Li C.X."/>
            <person name="Xu J.H."/>
        </authorList>
    </citation>
    <scope>NUCLEOTIDE SEQUENCE [LARGE SCALE GENOMIC DNA]</scope>
    <source>
        <strain evidence="7 8">R27</strain>
    </source>
</reference>
<evidence type="ECO:0000256" key="3">
    <source>
        <dbReference type="ARBA" id="ARBA00022801"/>
    </source>
</evidence>
<comment type="similarity">
    <text evidence="1">Belongs to the bacterial phospholipase C family.</text>
</comment>
<dbReference type="AlphaFoldDB" id="A0A069NBB3"/>
<dbReference type="PANTHER" id="PTHR31956">
    <property type="entry name" value="NON-SPECIFIC PHOSPHOLIPASE C4-RELATED"/>
    <property type="match status" value="1"/>
</dbReference>
<dbReference type="Proteomes" id="UP000027439">
    <property type="component" value="Unassembled WGS sequence"/>
</dbReference>
<keyword evidence="3" id="KW-0378">Hydrolase</keyword>
<dbReference type="InterPro" id="IPR006311">
    <property type="entry name" value="TAT_signal"/>
</dbReference>
<dbReference type="GO" id="GO:0034480">
    <property type="term" value="F:phosphatidylcholine phospholipase C activity"/>
    <property type="evidence" value="ECO:0007669"/>
    <property type="project" value="UniProtKB-EC"/>
</dbReference>
<dbReference type="eggNOG" id="COG3511">
    <property type="taxonomic scope" value="Bacteria"/>
</dbReference>